<evidence type="ECO:0000256" key="1">
    <source>
        <dbReference type="SAM" id="MobiDB-lite"/>
    </source>
</evidence>
<evidence type="ECO:0000313" key="5">
    <source>
        <dbReference type="EMBL" id="WXL28295.1"/>
    </source>
</evidence>
<feature type="compositionally biased region" description="Basic and acidic residues" evidence="1">
    <location>
        <begin position="465"/>
        <end position="477"/>
    </location>
</feature>
<protein>
    <submittedName>
        <fullName evidence="5">Immunoglobulin-blocking virulence protein</fullName>
    </submittedName>
</protein>
<feature type="domain" description="IgG-blocking virulence" evidence="3">
    <location>
        <begin position="689"/>
        <end position="879"/>
    </location>
</feature>
<dbReference type="NCBIfam" id="TIGR04524">
    <property type="entry name" value="mycoplas_M_dom"/>
    <property type="match status" value="1"/>
</dbReference>
<reference evidence="5" key="1">
    <citation type="submission" date="2024-03" db="EMBL/GenBank/DDBJ databases">
        <title>Complete genome sequence of Mycoplasma gypis type strain B1/T1.</title>
        <authorList>
            <person name="Spergser J."/>
        </authorList>
    </citation>
    <scope>NUCLEOTIDE SEQUENCE [LARGE SCALE GENOMIC DNA]</scope>
    <source>
        <strain evidence="5">B1/T1</strain>
    </source>
</reference>
<evidence type="ECO:0000313" key="6">
    <source>
        <dbReference type="Proteomes" id="UP001460679"/>
    </source>
</evidence>
<dbReference type="InterPro" id="IPR030942">
    <property type="entry name" value="Mycoplas_M_dom"/>
</dbReference>
<feature type="region of interest" description="Disordered" evidence="1">
    <location>
        <begin position="520"/>
        <end position="544"/>
    </location>
</feature>
<dbReference type="Proteomes" id="UP001460679">
    <property type="component" value="Chromosome"/>
</dbReference>
<feature type="domain" description="Mycoplasma immunoglobulin binding protein M2" evidence="4">
    <location>
        <begin position="891"/>
        <end position="1051"/>
    </location>
</feature>
<organism evidence="5 6">
    <name type="scientific">[Mycoplasma] gypis</name>
    <dbReference type="NCBI Taxonomy" id="92404"/>
    <lineage>
        <taxon>Bacteria</taxon>
        <taxon>Bacillati</taxon>
        <taxon>Mycoplasmatota</taxon>
        <taxon>Mycoplasmoidales</taxon>
        <taxon>Metamycoplasmataceae</taxon>
        <taxon>Metamycoplasma</taxon>
    </lineage>
</organism>
<dbReference type="NCBIfam" id="TIGR04526">
    <property type="entry name" value="predic_Ig_block"/>
    <property type="match status" value="1"/>
</dbReference>
<feature type="region of interest" description="Disordered" evidence="1">
    <location>
        <begin position="465"/>
        <end position="503"/>
    </location>
</feature>
<dbReference type="Pfam" id="PF26360">
    <property type="entry name" value="MIB_M1"/>
    <property type="match status" value="1"/>
</dbReference>
<gene>
    <name evidence="5" type="ORF">WG616_02925</name>
</gene>
<feature type="chain" id="PRO_5046960775" evidence="2">
    <location>
        <begin position="24"/>
        <end position="1075"/>
    </location>
</feature>
<keyword evidence="6" id="KW-1185">Reference proteome</keyword>
<accession>A0ABZ2RRL6</accession>
<evidence type="ECO:0000256" key="2">
    <source>
        <dbReference type="SAM" id="SignalP"/>
    </source>
</evidence>
<name>A0ABZ2RRL6_9BACT</name>
<sequence>MIKAKKYKLIATTVVLTSVASVGVVITASIATTTKNRELKTGLINFEKGINSNITDKNIIDDVNANSTYDNNLAINKFEIKIIFKEEAKIISSFTLKVENPESVNITEIIPDGYELSDSSLDQTKMNLDPNIDNVIAIKKITVHHTTTVHFVTAEGKEVKTETIQTINDEEINIVDHLPEKYKLVNPKQQIEVGVENTVTVEKIIEKFITQVTYKFNNVNIATENIVSFDEQKVDWQSKMPKGYKLKEGSPTPNITPGQAVTIPIEKIVIEYTTTINFVLAGQSGVFKRVKIKTYDDEPVEWESKIPTGYKLLNENRKPSVTRGQTVNITIEKIKVKKTTKIQFYSGSQNIGKEVSVISYDDEKINLAPLVPAKYKLVNSNPIINIGESNRIEVAKIVTEYRTTLVFEDHGVSIVTKTVVTHDDENVEYKGLVPEGYRLTSASENLTIQRGTTNKIAIEKIPKTIEKPEEKGPEPEKPIVVNPEKPKDPIIAPTEPVVPSKREEELKKVNEVIKKAGATVNPNNVNVPDPSRIKQPSSGGSISAKQAAEIKNSIKNIKEFAKMKINGSLSEAQIQKLVTSFKSLYDLDQTNQGIAFNEESLRNYLKLVENNGKTTTQKIKEIGFVLGGRELTDADDLNKLFQTQLDIISRELDSQLKKGMIPILNYGGTNLGGVVWGFADQSKNPVRNKMISDNKKRVLANDGEWNRNPSEVSNMEYKGWNKNDTTNSYSSAGASSSKGITVYEYTPDSTNKVAKPGDKIIVAVLDAANPAGYREFTDFLAKVKQQGKKLDGVTIKNMGYRDERQDFREILKTIPDHIKKVTLFFEGYNTDSLIGLTNKTIDELEVVSSLNNLSDKWAIDPRAVNKVKYFSFDYNNNTMNNGGGVAASIVFNTLRFAKDSTLDQVNESMKIAFVDKADQRIFQGAFGDGSWPTYLDLTQTPQLRSLKGINLYSKVFFKLKLWNSTPTFTVELKDIDKQQWNALIVKGPRRAELDFEGADVNAVYLKGSIDEIPNNYNQQLYGLFEAGRNAFRTVYVDSEAVARVINKTQAARKFGKQAVVKPADFNQGGEISGFE</sequence>
<feature type="compositionally biased region" description="Polar residues" evidence="1">
    <location>
        <begin position="534"/>
        <end position="544"/>
    </location>
</feature>
<keyword evidence="2" id="KW-0732">Signal</keyword>
<dbReference type="InterPro" id="IPR030941">
    <property type="entry name" value="Predic_Ig_block"/>
</dbReference>
<dbReference type="Pfam" id="PF26364">
    <property type="entry name" value="MIB_M2"/>
    <property type="match status" value="1"/>
</dbReference>
<feature type="signal peptide" evidence="2">
    <location>
        <begin position="1"/>
        <end position="23"/>
    </location>
</feature>
<dbReference type="InterPro" id="IPR058860">
    <property type="entry name" value="MIB_M2"/>
</dbReference>
<evidence type="ECO:0000259" key="4">
    <source>
        <dbReference type="Pfam" id="PF26364"/>
    </source>
</evidence>
<evidence type="ECO:0000259" key="3">
    <source>
        <dbReference type="Pfam" id="PF26360"/>
    </source>
</evidence>
<dbReference type="EMBL" id="CP148066">
    <property type="protein sequence ID" value="WXL28295.1"/>
    <property type="molecule type" value="Genomic_DNA"/>
</dbReference>
<dbReference type="RefSeq" id="WP_205498121.1">
    <property type="nucleotide sequence ID" value="NZ_CP148066.1"/>
</dbReference>
<proteinExistence type="predicted"/>
<feature type="compositionally biased region" description="Low complexity" evidence="1">
    <location>
        <begin position="520"/>
        <end position="530"/>
    </location>
</feature>